<name>A0ABN1AF75_9SPHN</name>
<sequence length="156" mass="17223">MAGPHNFYRGGSLKVYDEETNAAIHKLKGLIDTEAVAASWKQAISSEWVKEPVWVHGDFSVGNIIVKDRKLAAVIDFGGMGIGDPACDLVLAWTFLTPESRGIFKSHMEMDNETWNRARGWALWKALITLASLEDMESSDASQQKRVISSVLSEGL</sequence>
<reference evidence="2 3" key="1">
    <citation type="journal article" date="2019" name="Int. J. Syst. Evol. Microbiol.">
        <title>The Global Catalogue of Microorganisms (GCM) 10K type strain sequencing project: providing services to taxonomists for standard genome sequencing and annotation.</title>
        <authorList>
            <consortium name="The Broad Institute Genomics Platform"/>
            <consortium name="The Broad Institute Genome Sequencing Center for Infectious Disease"/>
            <person name="Wu L."/>
            <person name="Ma J."/>
        </authorList>
    </citation>
    <scope>NUCLEOTIDE SEQUENCE [LARGE SCALE GENOMIC DNA]</scope>
    <source>
        <strain evidence="2 3">JCM 14162</strain>
    </source>
</reference>
<gene>
    <name evidence="2" type="ORF">GCM10009096_15760</name>
</gene>
<feature type="domain" description="Aminoglycoside phosphotransferase" evidence="1">
    <location>
        <begin position="34"/>
        <end position="121"/>
    </location>
</feature>
<evidence type="ECO:0000259" key="1">
    <source>
        <dbReference type="Pfam" id="PF01636"/>
    </source>
</evidence>
<dbReference type="InterPro" id="IPR011009">
    <property type="entry name" value="Kinase-like_dom_sf"/>
</dbReference>
<dbReference type="EMBL" id="BAAAEM010000002">
    <property type="protein sequence ID" value="GAA0475004.1"/>
    <property type="molecule type" value="Genomic_DNA"/>
</dbReference>
<accession>A0ABN1AF75</accession>
<proteinExistence type="predicted"/>
<evidence type="ECO:0000313" key="3">
    <source>
        <dbReference type="Proteomes" id="UP001500713"/>
    </source>
</evidence>
<dbReference type="InterPro" id="IPR002575">
    <property type="entry name" value="Aminoglycoside_PTrfase"/>
</dbReference>
<dbReference type="Gene3D" id="3.90.1200.10">
    <property type="match status" value="1"/>
</dbReference>
<comment type="caution">
    <text evidence="2">The sequence shown here is derived from an EMBL/GenBank/DDBJ whole genome shotgun (WGS) entry which is preliminary data.</text>
</comment>
<dbReference type="SUPFAM" id="SSF56112">
    <property type="entry name" value="Protein kinase-like (PK-like)"/>
    <property type="match status" value="1"/>
</dbReference>
<organism evidence="2 3">
    <name type="scientific">Parasphingorhabdus litoris</name>
    <dbReference type="NCBI Taxonomy" id="394733"/>
    <lineage>
        <taxon>Bacteria</taxon>
        <taxon>Pseudomonadati</taxon>
        <taxon>Pseudomonadota</taxon>
        <taxon>Alphaproteobacteria</taxon>
        <taxon>Sphingomonadales</taxon>
        <taxon>Sphingomonadaceae</taxon>
        <taxon>Parasphingorhabdus</taxon>
    </lineage>
</organism>
<protein>
    <recommendedName>
        <fullName evidence="1">Aminoglycoside phosphotransferase domain-containing protein</fullName>
    </recommendedName>
</protein>
<dbReference type="Proteomes" id="UP001500713">
    <property type="component" value="Unassembled WGS sequence"/>
</dbReference>
<evidence type="ECO:0000313" key="2">
    <source>
        <dbReference type="EMBL" id="GAA0475004.1"/>
    </source>
</evidence>
<keyword evidence="3" id="KW-1185">Reference proteome</keyword>
<dbReference type="Pfam" id="PF01636">
    <property type="entry name" value="APH"/>
    <property type="match status" value="1"/>
</dbReference>